<dbReference type="RefSeq" id="XP_008917209.1">
    <property type="nucleotide sequence ID" value="XM_008918961.1"/>
</dbReference>
<dbReference type="VEuPathDB" id="FungiDB:PPTG_24933"/>
<protein>
    <submittedName>
        <fullName evidence="1">Uncharacterized protein</fullName>
    </submittedName>
</protein>
<evidence type="ECO:0000313" key="1">
    <source>
        <dbReference type="EMBL" id="ETM97494.1"/>
    </source>
</evidence>
<proteinExistence type="predicted"/>
<dbReference type="EMBL" id="KI669958">
    <property type="protein sequence ID" value="ETM97494.1"/>
    <property type="molecule type" value="Genomic_DNA"/>
</dbReference>
<accession>W2PBX2</accession>
<name>W2PBX2_PHYN3</name>
<reference evidence="1 2" key="2">
    <citation type="submission" date="2013-11" db="EMBL/GenBank/DDBJ databases">
        <title>The Genome Sequence of Phytophthora parasitica INRA-310.</title>
        <authorList>
            <consortium name="The Broad Institute Genomics Platform"/>
            <person name="Russ C."/>
            <person name="Tyler B."/>
            <person name="Panabieres F."/>
            <person name="Shan W."/>
            <person name="Tripathy S."/>
            <person name="Grunwald N."/>
            <person name="Machado M."/>
            <person name="Johnson C.S."/>
            <person name="Arredondo F."/>
            <person name="Hong C."/>
            <person name="Coffey M."/>
            <person name="Young S.K."/>
            <person name="Zeng Q."/>
            <person name="Gargeya S."/>
            <person name="Fitzgerald M."/>
            <person name="Abouelleil A."/>
            <person name="Alvarado L."/>
            <person name="Chapman S.B."/>
            <person name="Gainer-Dewar J."/>
            <person name="Goldberg J."/>
            <person name="Griggs A."/>
            <person name="Gujja S."/>
            <person name="Hansen M."/>
            <person name="Howarth C."/>
            <person name="Imamovic A."/>
            <person name="Ireland A."/>
            <person name="Larimer J."/>
            <person name="McCowan C."/>
            <person name="Murphy C."/>
            <person name="Pearson M."/>
            <person name="Poon T.W."/>
            <person name="Priest M."/>
            <person name="Roberts A."/>
            <person name="Saif S."/>
            <person name="Shea T."/>
            <person name="Sykes S."/>
            <person name="Wortman J."/>
            <person name="Nusbaum C."/>
            <person name="Birren B."/>
        </authorList>
    </citation>
    <scope>NUCLEOTIDE SEQUENCE [LARGE SCALE GENOMIC DNA]</scope>
    <source>
        <strain evidence="1 2">INRA-310</strain>
    </source>
</reference>
<dbReference type="Proteomes" id="UP000018817">
    <property type="component" value="Unassembled WGS sequence"/>
</dbReference>
<dbReference type="AlphaFoldDB" id="W2PBX2"/>
<reference evidence="2" key="1">
    <citation type="submission" date="2011-12" db="EMBL/GenBank/DDBJ databases">
        <authorList>
            <consortium name="The Broad Institute Genome Sequencing Platform"/>
            <person name="Russ C."/>
            <person name="Tyler B."/>
            <person name="Panabieres F."/>
            <person name="Shan W."/>
            <person name="Tripathy S."/>
            <person name="Grunwald N."/>
            <person name="Machado M."/>
            <person name="Young S.K."/>
            <person name="Zeng Q."/>
            <person name="Gargeya S."/>
            <person name="Fitzgerald M."/>
            <person name="Haas B."/>
            <person name="Abouelleil A."/>
            <person name="Alvarado L."/>
            <person name="Arachchi H.M."/>
            <person name="Berlin A."/>
            <person name="Chapman S.B."/>
            <person name="Gearin G."/>
            <person name="Goldberg J."/>
            <person name="Griggs A."/>
            <person name="Gujja S."/>
            <person name="Hansen M."/>
            <person name="Heiman D."/>
            <person name="Howarth C."/>
            <person name="Larimer J."/>
            <person name="Lui A."/>
            <person name="MacDonald P.J.P."/>
            <person name="McCowen C."/>
            <person name="Montmayeur A."/>
            <person name="Murphy C."/>
            <person name="Neiman D."/>
            <person name="Pearson M."/>
            <person name="Priest M."/>
            <person name="Roberts A."/>
            <person name="Saif S."/>
            <person name="Shea T."/>
            <person name="Sisk P."/>
            <person name="Stolte C."/>
            <person name="Sykes S."/>
            <person name="Wortman J."/>
            <person name="Nusbaum C."/>
            <person name="Birren B."/>
        </authorList>
    </citation>
    <scope>NUCLEOTIDE SEQUENCE [LARGE SCALE GENOMIC DNA]</scope>
    <source>
        <strain evidence="2">INRA-310</strain>
    </source>
</reference>
<organism evidence="1 2">
    <name type="scientific">Phytophthora nicotianae (strain INRA-310)</name>
    <name type="common">Phytophthora parasitica</name>
    <dbReference type="NCBI Taxonomy" id="761204"/>
    <lineage>
        <taxon>Eukaryota</taxon>
        <taxon>Sar</taxon>
        <taxon>Stramenopiles</taxon>
        <taxon>Oomycota</taxon>
        <taxon>Peronosporomycetes</taxon>
        <taxon>Peronosporales</taxon>
        <taxon>Peronosporaceae</taxon>
        <taxon>Phytophthora</taxon>
    </lineage>
</organism>
<evidence type="ECO:0000313" key="2">
    <source>
        <dbReference type="Proteomes" id="UP000018817"/>
    </source>
</evidence>
<sequence length="39" mass="4486">MEETALRLNVRRLLRCGFRIKSTDMIVTMTAMVITPSQC</sequence>
<dbReference type="GeneID" id="20193532"/>
<gene>
    <name evidence="1" type="ORF">PPTG_24933</name>
</gene>